<dbReference type="Proteomes" id="UP000887116">
    <property type="component" value="Unassembled WGS sequence"/>
</dbReference>
<organism evidence="1 2">
    <name type="scientific">Trichonephila clavata</name>
    <name type="common">Joro spider</name>
    <name type="synonym">Nephila clavata</name>
    <dbReference type="NCBI Taxonomy" id="2740835"/>
    <lineage>
        <taxon>Eukaryota</taxon>
        <taxon>Metazoa</taxon>
        <taxon>Ecdysozoa</taxon>
        <taxon>Arthropoda</taxon>
        <taxon>Chelicerata</taxon>
        <taxon>Arachnida</taxon>
        <taxon>Araneae</taxon>
        <taxon>Araneomorphae</taxon>
        <taxon>Entelegynae</taxon>
        <taxon>Araneoidea</taxon>
        <taxon>Nephilidae</taxon>
        <taxon>Trichonephila</taxon>
    </lineage>
</organism>
<gene>
    <name evidence="1" type="ORF">TNCT_179111</name>
</gene>
<proteinExistence type="predicted"/>
<reference evidence="1" key="1">
    <citation type="submission" date="2020-07" db="EMBL/GenBank/DDBJ databases">
        <title>Multicomponent nature underlies the extraordinary mechanical properties of spider dragline silk.</title>
        <authorList>
            <person name="Kono N."/>
            <person name="Nakamura H."/>
            <person name="Mori M."/>
            <person name="Yoshida Y."/>
            <person name="Ohtoshi R."/>
            <person name="Malay A.D."/>
            <person name="Moran D.A.P."/>
            <person name="Tomita M."/>
            <person name="Numata K."/>
            <person name="Arakawa K."/>
        </authorList>
    </citation>
    <scope>NUCLEOTIDE SEQUENCE</scope>
</reference>
<evidence type="ECO:0000313" key="1">
    <source>
        <dbReference type="EMBL" id="GFR08872.1"/>
    </source>
</evidence>
<dbReference type="EMBL" id="BMAO01026346">
    <property type="protein sequence ID" value="GFR08872.1"/>
    <property type="molecule type" value="Genomic_DNA"/>
</dbReference>
<sequence>MGRRKASFKSFNTASRNLNCPEFVKPHLDQFENFVNIYVPSENQKYKINSFSICLSNICDCSNVDAAYLHFKESSTECLFWMESKQDENEKQVTSSNGILLNCFVNSNSIHTVVIFPSIKASFKVSTKKRYGFVNF</sequence>
<dbReference type="OrthoDB" id="10381263at2759"/>
<comment type="caution">
    <text evidence="1">The sequence shown here is derived from an EMBL/GenBank/DDBJ whole genome shotgun (WGS) entry which is preliminary data.</text>
</comment>
<name>A0A8X6LHS5_TRICU</name>
<dbReference type="AlphaFoldDB" id="A0A8X6LHS5"/>
<protein>
    <submittedName>
        <fullName evidence="1">Uncharacterized protein</fullName>
    </submittedName>
</protein>
<accession>A0A8X6LHS5</accession>
<evidence type="ECO:0000313" key="2">
    <source>
        <dbReference type="Proteomes" id="UP000887116"/>
    </source>
</evidence>
<keyword evidence="2" id="KW-1185">Reference proteome</keyword>